<dbReference type="InterPro" id="IPR039422">
    <property type="entry name" value="MarR/SlyA-like"/>
</dbReference>
<comment type="subcellular location">
    <subcellularLocation>
        <location evidence="1">Cytoplasm</location>
    </subcellularLocation>
</comment>
<dbReference type="PANTHER" id="PTHR33164">
    <property type="entry name" value="TRANSCRIPTIONAL REGULATOR, MARR FAMILY"/>
    <property type="match status" value="1"/>
</dbReference>
<dbReference type="InterPro" id="IPR036390">
    <property type="entry name" value="WH_DNA-bd_sf"/>
</dbReference>
<dbReference type="EMBL" id="JACGWT010000002">
    <property type="protein sequence ID" value="MBA8794122.1"/>
    <property type="molecule type" value="Genomic_DNA"/>
</dbReference>
<evidence type="ECO:0000313" key="4">
    <source>
        <dbReference type="Proteomes" id="UP000523079"/>
    </source>
</evidence>
<reference evidence="3 4" key="1">
    <citation type="submission" date="2020-07" db="EMBL/GenBank/DDBJ databases">
        <title>Sequencing the genomes of 1000 actinobacteria strains.</title>
        <authorList>
            <person name="Klenk H.-P."/>
        </authorList>
    </citation>
    <scope>NUCLEOTIDE SEQUENCE [LARGE SCALE GENOMIC DNA]</scope>
    <source>
        <strain evidence="3 4">DSM 100723</strain>
    </source>
</reference>
<keyword evidence="4" id="KW-1185">Reference proteome</keyword>
<dbReference type="Proteomes" id="UP000523079">
    <property type="component" value="Unassembled WGS sequence"/>
</dbReference>
<dbReference type="GO" id="GO:0006950">
    <property type="term" value="P:response to stress"/>
    <property type="evidence" value="ECO:0007669"/>
    <property type="project" value="TreeGrafter"/>
</dbReference>
<feature type="domain" description="HTH marR-type" evidence="2">
    <location>
        <begin position="22"/>
        <end position="156"/>
    </location>
</feature>
<gene>
    <name evidence="3" type="ORF">FHX74_001727</name>
</gene>
<organism evidence="3 4">
    <name type="scientific">Microlunatus kandeliicorticis</name>
    <dbReference type="NCBI Taxonomy" id="1759536"/>
    <lineage>
        <taxon>Bacteria</taxon>
        <taxon>Bacillati</taxon>
        <taxon>Actinomycetota</taxon>
        <taxon>Actinomycetes</taxon>
        <taxon>Propionibacteriales</taxon>
        <taxon>Propionibacteriaceae</taxon>
        <taxon>Microlunatus</taxon>
    </lineage>
</organism>
<dbReference type="InterPro" id="IPR036388">
    <property type="entry name" value="WH-like_DNA-bd_sf"/>
</dbReference>
<dbReference type="GO" id="GO:0003700">
    <property type="term" value="F:DNA-binding transcription factor activity"/>
    <property type="evidence" value="ECO:0007669"/>
    <property type="project" value="InterPro"/>
</dbReference>
<dbReference type="Pfam" id="PF01047">
    <property type="entry name" value="MarR"/>
    <property type="match status" value="1"/>
</dbReference>
<evidence type="ECO:0000313" key="3">
    <source>
        <dbReference type="EMBL" id="MBA8794122.1"/>
    </source>
</evidence>
<dbReference type="SMART" id="SM00347">
    <property type="entry name" value="HTH_MARR"/>
    <property type="match status" value="1"/>
</dbReference>
<name>A0A7W3IRW7_9ACTN</name>
<protein>
    <submittedName>
        <fullName evidence="3">DNA-binding MarR family transcriptional regulator</fullName>
    </submittedName>
</protein>
<dbReference type="GO" id="GO:0005737">
    <property type="term" value="C:cytoplasm"/>
    <property type="evidence" value="ECO:0007669"/>
    <property type="project" value="UniProtKB-SubCell"/>
</dbReference>
<sequence length="166" mass="18334">MKTTGSSDDLAAEPAADPLSLERQVCFALAVASRNVISVYRPVLEELDLTHPQYLVMLALWEDAPLSLSEIGRLLQLELATLSPLVKRLEAIGYVTRSRDPKDERSIRIGLTPTGARLRERALAVPVTVMERLRLDESDVLALHAALTPLIERSREALTEARQGRG</sequence>
<accession>A0A7W3IRW7</accession>
<dbReference type="SUPFAM" id="SSF46785">
    <property type="entry name" value="Winged helix' DNA-binding domain"/>
    <property type="match status" value="1"/>
</dbReference>
<dbReference type="InterPro" id="IPR000835">
    <property type="entry name" value="HTH_MarR-typ"/>
</dbReference>
<dbReference type="GO" id="GO:0003677">
    <property type="term" value="F:DNA binding"/>
    <property type="evidence" value="ECO:0007669"/>
    <property type="project" value="UniProtKB-KW"/>
</dbReference>
<dbReference type="Gene3D" id="1.10.10.10">
    <property type="entry name" value="Winged helix-like DNA-binding domain superfamily/Winged helix DNA-binding domain"/>
    <property type="match status" value="1"/>
</dbReference>
<dbReference type="PRINTS" id="PR00598">
    <property type="entry name" value="HTHMARR"/>
</dbReference>
<proteinExistence type="predicted"/>
<dbReference type="AlphaFoldDB" id="A0A7W3IRW7"/>
<dbReference type="RefSeq" id="WP_182559637.1">
    <property type="nucleotide sequence ID" value="NZ_JACGWT010000002.1"/>
</dbReference>
<evidence type="ECO:0000259" key="2">
    <source>
        <dbReference type="PROSITE" id="PS50995"/>
    </source>
</evidence>
<comment type="caution">
    <text evidence="3">The sequence shown here is derived from an EMBL/GenBank/DDBJ whole genome shotgun (WGS) entry which is preliminary data.</text>
</comment>
<dbReference type="PROSITE" id="PS50995">
    <property type="entry name" value="HTH_MARR_2"/>
    <property type="match status" value="1"/>
</dbReference>
<evidence type="ECO:0000256" key="1">
    <source>
        <dbReference type="ARBA" id="ARBA00004496"/>
    </source>
</evidence>
<keyword evidence="3" id="KW-0238">DNA-binding</keyword>
<dbReference type="PANTHER" id="PTHR33164:SF5">
    <property type="entry name" value="ORGANIC HYDROPEROXIDE RESISTANCE TRANSCRIPTIONAL REGULATOR"/>
    <property type="match status" value="1"/>
</dbReference>